<accession>W0FGI9</accession>
<dbReference type="PATRIC" id="fig|2751.33.peg.616"/>
<gene>
    <name evidence="3" type="primary">crnM</name>
</gene>
<feature type="binding site" evidence="1">
    <location>
        <position position="922"/>
    </location>
    <ligand>
        <name>Zn(2+)</name>
        <dbReference type="ChEBI" id="CHEBI:29105"/>
    </ligand>
</feature>
<dbReference type="GO" id="GO:0046872">
    <property type="term" value="F:metal ion binding"/>
    <property type="evidence" value="ECO:0007669"/>
    <property type="project" value="UniProtKB-KW"/>
</dbReference>
<proteinExistence type="predicted"/>
<feature type="domain" description="Lantibiotic biosynthesis protein dehydration" evidence="2">
    <location>
        <begin position="197"/>
        <end position="564"/>
    </location>
</feature>
<dbReference type="NCBIfam" id="TIGR03897">
    <property type="entry name" value="lanti_2_LanM"/>
    <property type="match status" value="1"/>
</dbReference>
<dbReference type="Pfam" id="PF13575">
    <property type="entry name" value="DUF4135"/>
    <property type="match status" value="1"/>
</dbReference>
<protein>
    <submittedName>
        <fullName evidence="3">CrnM</fullName>
    </submittedName>
</protein>
<dbReference type="RefSeq" id="WP_056999993.1">
    <property type="nucleotide sequence ID" value="NZ_BJOJ01000049.1"/>
</dbReference>
<dbReference type="Gene3D" id="1.50.10.20">
    <property type="match status" value="1"/>
</dbReference>
<evidence type="ECO:0000259" key="2">
    <source>
        <dbReference type="Pfam" id="PF13575"/>
    </source>
</evidence>
<dbReference type="GO" id="GO:0031179">
    <property type="term" value="P:peptide modification"/>
    <property type="evidence" value="ECO:0007669"/>
    <property type="project" value="InterPro"/>
</dbReference>
<name>W0FGI9_CARML</name>
<sequence>MNDINKNKTKTINEKIKIFTKEEVIDISYFEEWRSVRTLLNENYFKIMLEEMNISKNQFSYALQPLNDEFKLHTNVKNEEWIKCFNRVINNFNYKNINYKVGLYLPIQPFSVYLQEKLKEILKKLNNIKINDKIIDAFIEAHLIEMFDLVGKVIALKFEDYKQINFLKNTNNGTRLEEFLRSTFYSRKSFLKLFNEFPVLARVCTVRTIYLINNFSAIIQNINSDYLEIQEFLNVDFLNLTNITLSTGDSHEQGKSVSILYFDEKKLIYKPKNLKISEIFESFIDWYTNVSNHKLLDLKIPKGIFKDDYTYNEFIEPNYCENKREIENYYNRYGYLIAICYLFNLNDLHVENVIAHGEYPVIVDIETSFQVPVQMEDDTLYVKLLRELELESVSSSFLLPTNLSFGMDDKVDLSALSGTMVELNQQILAPVNINMDNFHYEKSPSYFPGGNNIPKNNKSVTVDYKKYLLNIVTGFDEFMKYTQENQLEFIEFLKKFSDKKIRVLVKGTEKYASMIRYSNHPNYNKEMKYRERLMMNLWAYPYKDKRIVNSEVQDLLFNDIPIFYSFPNSRDLIDSRGLVYKDYLPVTGLQKAIDRVKDTSVKSLFDQKLILQSSLGLWDEILNKPVQKKELLFEKQNFNYVKEAINIAELLIGYLIETDDQSTMLSIDCSEDKHWKIVPLDESLYGGLSGIALFFLDIYKITKDEKYFNYYDKIISTAIKQCKATIFSSSFTGWLSPIYPLILEKKYFGTMKDKKFFDYTMEKLSNMTEEQINNMDGMDYISGKAGIVKLLISAYRESKNNENIGLALSKFSNDLIQNIGTGKVSELQNVGLAHGISGIMVVVASLDTFKSEYIREQLAIEYEMFCLREDSYKWCWGISGMIQARLEILKLSPECVDKKELNLLIKRFKNILNQMINEDSLCHGNGSIITTMKMIYMYTQDTEWNSLINLWLSNVSIYSTLQGYSIPKLGDVTIKGLFDGICGIGWLYLYSNFSIENVLLLEV</sequence>
<dbReference type="InterPro" id="IPR017146">
    <property type="entry name" value="Lanti_2_LanM"/>
</dbReference>
<dbReference type="EMBL" id="KF573751">
    <property type="protein sequence ID" value="AHF21237.1"/>
    <property type="molecule type" value="Genomic_DNA"/>
</dbReference>
<dbReference type="PIRSF" id="PIRSF037228">
    <property type="entry name" value="Lant_mod_RumM"/>
    <property type="match status" value="1"/>
</dbReference>
<reference evidence="3" key="1">
    <citation type="journal article" date="2014" name="Int. J. Food Microbiol.">
        <title>Purification and characterization of antimicrobial peptides from fish isolate Carnobacterium maltaromaticum C2: Carnobacteriocin X and carnolysins A1 and A2.</title>
        <authorList>
            <person name="Tulini F.L."/>
            <person name="Lohans C.T."/>
            <person name="Bordon K.C."/>
            <person name="Zheng J."/>
            <person name="Arantes E.C."/>
            <person name="Vederas J.C."/>
            <person name="De Martinis E.C."/>
        </authorList>
    </citation>
    <scope>NUCLEOTIDE SEQUENCE</scope>
    <source>
        <strain evidence="3">C2</strain>
    </source>
</reference>
<dbReference type="InterPro" id="IPR007822">
    <property type="entry name" value="LANC-like"/>
</dbReference>
<dbReference type="SMART" id="SM01260">
    <property type="entry name" value="LANC_like"/>
    <property type="match status" value="1"/>
</dbReference>
<feature type="binding site" evidence="1">
    <location>
        <position position="923"/>
    </location>
    <ligand>
        <name>Zn(2+)</name>
        <dbReference type="ChEBI" id="CHEBI:29105"/>
    </ligand>
</feature>
<dbReference type="CDD" id="cd04792">
    <property type="entry name" value="LanM-like"/>
    <property type="match status" value="1"/>
</dbReference>
<organism evidence="3">
    <name type="scientific">Carnobacterium maltaromaticum</name>
    <name type="common">Carnobacterium piscicola</name>
    <dbReference type="NCBI Taxonomy" id="2751"/>
    <lineage>
        <taxon>Bacteria</taxon>
        <taxon>Bacillati</taxon>
        <taxon>Bacillota</taxon>
        <taxon>Bacilli</taxon>
        <taxon>Lactobacillales</taxon>
        <taxon>Carnobacteriaceae</taxon>
        <taxon>Carnobacterium</taxon>
    </lineage>
</organism>
<dbReference type="AlphaFoldDB" id="W0FGI9"/>
<dbReference type="SUPFAM" id="SSF158745">
    <property type="entry name" value="LanC-like"/>
    <property type="match status" value="1"/>
</dbReference>
<evidence type="ECO:0000313" key="3">
    <source>
        <dbReference type="EMBL" id="AHF21237.1"/>
    </source>
</evidence>
<feature type="binding site" evidence="1">
    <location>
        <position position="875"/>
    </location>
    <ligand>
        <name>Zn(2+)</name>
        <dbReference type="ChEBI" id="CHEBI:29105"/>
    </ligand>
</feature>
<dbReference type="PRINTS" id="PR01950">
    <property type="entry name" value="LANCSUPER"/>
</dbReference>
<keyword evidence="1" id="KW-0479">Metal-binding</keyword>
<dbReference type="Pfam" id="PF05147">
    <property type="entry name" value="LANC_like"/>
    <property type="match status" value="1"/>
</dbReference>
<keyword evidence="1" id="KW-0862">Zinc</keyword>
<evidence type="ECO:0000256" key="1">
    <source>
        <dbReference type="PIRSR" id="PIRSR607822-1"/>
    </source>
</evidence>
<dbReference type="InterPro" id="IPR025410">
    <property type="entry name" value="Lant_dehyd"/>
</dbReference>